<dbReference type="PROSITE" id="PS50940">
    <property type="entry name" value="CHIT_BIND_II"/>
    <property type="match status" value="2"/>
</dbReference>
<evidence type="ECO:0000259" key="9">
    <source>
        <dbReference type="PROSITE" id="PS50940"/>
    </source>
</evidence>
<evidence type="ECO:0000256" key="1">
    <source>
        <dbReference type="ARBA" id="ARBA00000822"/>
    </source>
</evidence>
<keyword evidence="3" id="KW-0147">Chitin-binding</keyword>
<keyword evidence="4" id="KW-0732">Signal</keyword>
<dbReference type="PANTHER" id="PTHR23301">
    <property type="entry name" value="CHITIN BINDING PERITROPHIN-A"/>
    <property type="match status" value="1"/>
</dbReference>
<dbReference type="EMBL" id="FN654578">
    <property type="protein sequence ID" value="CBY35045.1"/>
    <property type="molecule type" value="Genomic_DNA"/>
</dbReference>
<dbReference type="Gene3D" id="2.170.140.10">
    <property type="entry name" value="Chitin binding domain"/>
    <property type="match status" value="3"/>
</dbReference>
<dbReference type="GO" id="GO:0005576">
    <property type="term" value="C:extracellular region"/>
    <property type="evidence" value="ECO:0007669"/>
    <property type="project" value="InterPro"/>
</dbReference>
<dbReference type="Proteomes" id="UP000011014">
    <property type="component" value="Unassembled WGS sequence"/>
</dbReference>
<evidence type="ECO:0000256" key="2">
    <source>
        <dbReference type="ARBA" id="ARBA00012729"/>
    </source>
</evidence>
<dbReference type="PANTHER" id="PTHR23301:SF0">
    <property type="entry name" value="CHITIN-BINDING TYPE-2 DOMAIN-CONTAINING PROTEIN-RELATED"/>
    <property type="match status" value="1"/>
</dbReference>
<keyword evidence="6" id="KW-0119">Carbohydrate metabolism</keyword>
<dbReference type="EC" id="3.2.1.14" evidence="2"/>
<evidence type="ECO:0000313" key="10">
    <source>
        <dbReference type="EMBL" id="CBY35045.1"/>
    </source>
</evidence>
<evidence type="ECO:0000256" key="3">
    <source>
        <dbReference type="ARBA" id="ARBA00022669"/>
    </source>
</evidence>
<dbReference type="GO" id="GO:0006032">
    <property type="term" value="P:chitin catabolic process"/>
    <property type="evidence" value="ECO:0007669"/>
    <property type="project" value="UniProtKB-KW"/>
</dbReference>
<keyword evidence="8" id="KW-0325">Glycoprotein</keyword>
<feature type="domain" description="Chitin-binding type-2" evidence="9">
    <location>
        <begin position="29"/>
        <end position="92"/>
    </location>
</feature>
<gene>
    <name evidence="10" type="ORF">GSOID_T00026834001</name>
</gene>
<evidence type="ECO:0000256" key="6">
    <source>
        <dbReference type="ARBA" id="ARBA00023024"/>
    </source>
</evidence>
<dbReference type="InterPro" id="IPR051940">
    <property type="entry name" value="Chitin_bind-dev_reg"/>
</dbReference>
<organism evidence="10">
    <name type="scientific">Oikopleura dioica</name>
    <name type="common">Tunicate</name>
    <dbReference type="NCBI Taxonomy" id="34765"/>
    <lineage>
        <taxon>Eukaryota</taxon>
        <taxon>Metazoa</taxon>
        <taxon>Chordata</taxon>
        <taxon>Tunicata</taxon>
        <taxon>Appendicularia</taxon>
        <taxon>Copelata</taxon>
        <taxon>Oikopleuridae</taxon>
        <taxon>Oikopleura</taxon>
    </lineage>
</organism>
<keyword evidence="5" id="KW-0677">Repeat</keyword>
<dbReference type="GO" id="GO:0008843">
    <property type="term" value="F:endochitinase activity"/>
    <property type="evidence" value="ECO:0007669"/>
    <property type="project" value="UniProtKB-EC"/>
</dbReference>
<dbReference type="AlphaFoldDB" id="E4YHS5"/>
<evidence type="ECO:0000256" key="7">
    <source>
        <dbReference type="ARBA" id="ARBA00023157"/>
    </source>
</evidence>
<protein>
    <recommendedName>
        <fullName evidence="2">chitinase</fullName>
        <ecNumber evidence="2">3.2.1.14</ecNumber>
    </recommendedName>
</protein>
<dbReference type="Pfam" id="PF01607">
    <property type="entry name" value="CBM_14"/>
    <property type="match status" value="3"/>
</dbReference>
<keyword evidence="6" id="KW-0146">Chitin degradation</keyword>
<name>E4YHS5_OIKDI</name>
<dbReference type="InterPro" id="IPR036508">
    <property type="entry name" value="Chitin-bd_dom_sf"/>
</dbReference>
<proteinExistence type="predicted"/>
<keyword evidence="7" id="KW-1015">Disulfide bond</keyword>
<dbReference type="GO" id="GO:0008061">
    <property type="term" value="F:chitin binding"/>
    <property type="evidence" value="ECO:0007669"/>
    <property type="project" value="UniProtKB-KW"/>
</dbReference>
<evidence type="ECO:0000256" key="5">
    <source>
        <dbReference type="ARBA" id="ARBA00022737"/>
    </source>
</evidence>
<feature type="domain" description="Chitin-binding type-2" evidence="9">
    <location>
        <begin position="100"/>
        <end position="158"/>
    </location>
</feature>
<comment type="catalytic activity">
    <reaction evidence="1">
        <text>Random endo-hydrolysis of N-acetyl-beta-D-glucosaminide (1-&gt;4)-beta-linkages in chitin and chitodextrins.</text>
        <dbReference type="EC" id="3.2.1.14"/>
    </reaction>
</comment>
<reference evidence="10" key="1">
    <citation type="journal article" date="2010" name="Science">
        <title>Plasticity of animal genome architecture unmasked by rapid evolution of a pelagic tunicate.</title>
        <authorList>
            <person name="Denoeud F."/>
            <person name="Henriet S."/>
            <person name="Mungpakdee S."/>
            <person name="Aury J.M."/>
            <person name="Da Silva C."/>
            <person name="Brinkmann H."/>
            <person name="Mikhaleva J."/>
            <person name="Olsen L.C."/>
            <person name="Jubin C."/>
            <person name="Canestro C."/>
            <person name="Bouquet J.M."/>
            <person name="Danks G."/>
            <person name="Poulain J."/>
            <person name="Campsteijn C."/>
            <person name="Adamski M."/>
            <person name="Cross I."/>
            <person name="Yadetie F."/>
            <person name="Muffato M."/>
            <person name="Louis A."/>
            <person name="Butcher S."/>
            <person name="Tsagkogeorga G."/>
            <person name="Konrad A."/>
            <person name="Singh S."/>
            <person name="Jensen M.F."/>
            <person name="Cong E.H."/>
            <person name="Eikeseth-Otteraa H."/>
            <person name="Noel B."/>
            <person name="Anthouard V."/>
            <person name="Porcel B.M."/>
            <person name="Kachouri-Lafond R."/>
            <person name="Nishino A."/>
            <person name="Ugolini M."/>
            <person name="Chourrout P."/>
            <person name="Nishida H."/>
            <person name="Aasland R."/>
            <person name="Huzurbazar S."/>
            <person name="Westhof E."/>
            <person name="Delsuc F."/>
            <person name="Lehrach H."/>
            <person name="Reinhardt R."/>
            <person name="Weissenbach J."/>
            <person name="Roy S.W."/>
            <person name="Artiguenave F."/>
            <person name="Postlethwait J.H."/>
            <person name="Manak J.R."/>
            <person name="Thompson E.M."/>
            <person name="Jaillon O."/>
            <person name="Du Pasquier L."/>
            <person name="Boudinot P."/>
            <person name="Liberles D.A."/>
            <person name="Volff J.N."/>
            <person name="Philippe H."/>
            <person name="Lenhard B."/>
            <person name="Roest Crollius H."/>
            <person name="Wincker P."/>
            <person name="Chourrout D."/>
        </authorList>
    </citation>
    <scope>NUCLEOTIDE SEQUENCE [LARGE SCALE GENOMIC DNA]</scope>
</reference>
<dbReference type="SMART" id="SM00494">
    <property type="entry name" value="ChtBD2"/>
    <property type="match status" value="3"/>
</dbReference>
<accession>E4YHS5</accession>
<evidence type="ECO:0000256" key="8">
    <source>
        <dbReference type="ARBA" id="ARBA00023180"/>
    </source>
</evidence>
<keyword evidence="6" id="KW-0624">Polysaccharide degradation</keyword>
<sequence>MKLLCSFILAASSRDTRRDEFTVDKEYVDAVCAEKGEGSYAYSDSVCDHYIHCEKPGSQAVPHVMPCSPGTVWNSVEGFCDHPFNTPPPCGTLESGEPTHQDCEQGDGVYAHHHNCEEYFICYMGQKYFGKCPAGFGFDQVGKMCSDDLFVTSFYCNPTKKVYGNPVTTQAMAFCDEKEDGYYVNPGVCGRFIKCWSQIGSEFTCESAQQNLNETLVWNSSEQTCDHPATLADQTRSCLSQADSIELEELLVKGSIN</sequence>
<dbReference type="InterPro" id="IPR002557">
    <property type="entry name" value="Chitin-bd_dom"/>
</dbReference>
<dbReference type="SUPFAM" id="SSF57625">
    <property type="entry name" value="Invertebrate chitin-binding proteins"/>
    <property type="match status" value="3"/>
</dbReference>
<evidence type="ECO:0000256" key="4">
    <source>
        <dbReference type="ARBA" id="ARBA00022729"/>
    </source>
</evidence>